<dbReference type="RefSeq" id="WP_053927961.1">
    <property type="nucleotide sequence ID" value="NZ_LGKG01000196.1"/>
</dbReference>
<dbReference type="PATRIC" id="fig|66876.3.peg.8294"/>
<sequence>MRMSEGVEWGLHCCVTLAWLEGEGPVSTARLAASFELPQAYLNKRLQALVRAGILSSTPGARGGFRLARPPERISLMDVVAAIEGTEDAFRCTEIRRKGSGAEAPDREYGRPCGISTAMRKAELAWRRELAAQTLADVIAGTPAAVADRTRRWFASERTPGG</sequence>
<dbReference type="InterPro" id="IPR000944">
    <property type="entry name" value="Tscrpt_reg_Rrf2"/>
</dbReference>
<dbReference type="PANTHER" id="PTHR33221">
    <property type="entry name" value="WINGED HELIX-TURN-HELIX TRANSCRIPTIONAL REGULATOR, RRF2 FAMILY"/>
    <property type="match status" value="1"/>
</dbReference>
<dbReference type="SUPFAM" id="SSF46785">
    <property type="entry name" value="Winged helix' DNA-binding domain"/>
    <property type="match status" value="1"/>
</dbReference>
<dbReference type="GO" id="GO:0003700">
    <property type="term" value="F:DNA-binding transcription factor activity"/>
    <property type="evidence" value="ECO:0007669"/>
    <property type="project" value="TreeGrafter"/>
</dbReference>
<dbReference type="PROSITE" id="PS51197">
    <property type="entry name" value="HTH_RRF2_2"/>
    <property type="match status" value="1"/>
</dbReference>
<organism evidence="1 2">
    <name type="scientific">Streptomyces chattanoogensis</name>
    <dbReference type="NCBI Taxonomy" id="66876"/>
    <lineage>
        <taxon>Bacteria</taxon>
        <taxon>Bacillati</taxon>
        <taxon>Actinomycetota</taxon>
        <taxon>Actinomycetes</taxon>
        <taxon>Kitasatosporales</taxon>
        <taxon>Streptomycetaceae</taxon>
        <taxon>Streptomyces</taxon>
    </lineage>
</organism>
<name>A0A0N1JVJ9_9ACTN</name>
<proteinExistence type="predicted"/>
<accession>A0A0N1JVJ9</accession>
<evidence type="ECO:0000313" key="2">
    <source>
        <dbReference type="Proteomes" id="UP000037982"/>
    </source>
</evidence>
<dbReference type="EMBL" id="LGKG01000196">
    <property type="protein sequence ID" value="KPC58917.1"/>
    <property type="molecule type" value="Genomic_DNA"/>
</dbReference>
<gene>
    <name evidence="1" type="ORF">ADL29_37735</name>
</gene>
<evidence type="ECO:0000313" key="1">
    <source>
        <dbReference type="EMBL" id="KPC58917.1"/>
    </source>
</evidence>
<dbReference type="InterPro" id="IPR030489">
    <property type="entry name" value="TR_Rrf2-type_CS"/>
</dbReference>
<dbReference type="PROSITE" id="PS01332">
    <property type="entry name" value="HTH_RRF2_1"/>
    <property type="match status" value="1"/>
</dbReference>
<protein>
    <submittedName>
        <fullName evidence="1">Rrf2 family transcriptional regulator</fullName>
    </submittedName>
</protein>
<dbReference type="Proteomes" id="UP000037982">
    <property type="component" value="Unassembled WGS sequence"/>
</dbReference>
<dbReference type="GO" id="GO:0005829">
    <property type="term" value="C:cytosol"/>
    <property type="evidence" value="ECO:0007669"/>
    <property type="project" value="TreeGrafter"/>
</dbReference>
<dbReference type="InterPro" id="IPR036390">
    <property type="entry name" value="WH_DNA-bd_sf"/>
</dbReference>
<dbReference type="Pfam" id="PF02082">
    <property type="entry name" value="Rrf2"/>
    <property type="match status" value="1"/>
</dbReference>
<dbReference type="Gene3D" id="1.10.10.10">
    <property type="entry name" value="Winged helix-like DNA-binding domain superfamily/Winged helix DNA-binding domain"/>
    <property type="match status" value="1"/>
</dbReference>
<dbReference type="InterPro" id="IPR036388">
    <property type="entry name" value="WH-like_DNA-bd_sf"/>
</dbReference>
<reference evidence="2" key="1">
    <citation type="submission" date="2015-07" db="EMBL/GenBank/DDBJ databases">
        <authorList>
            <person name="Ju K.-S."/>
            <person name="Doroghazi J.R."/>
            <person name="Metcalf W.W."/>
        </authorList>
    </citation>
    <scope>NUCLEOTIDE SEQUENCE [LARGE SCALE GENOMIC DNA]</scope>
    <source>
        <strain evidence="2">NRRL ISP-5002</strain>
    </source>
</reference>
<dbReference type="PANTHER" id="PTHR33221:SF13">
    <property type="entry name" value="TRANSCRIPTIONAL REGULATOR-RELATED"/>
    <property type="match status" value="1"/>
</dbReference>
<comment type="caution">
    <text evidence="1">The sequence shown here is derived from an EMBL/GenBank/DDBJ whole genome shotgun (WGS) entry which is preliminary data.</text>
</comment>
<keyword evidence="2" id="KW-1185">Reference proteome</keyword>
<dbReference type="AlphaFoldDB" id="A0A0N1JVJ9"/>
<dbReference type="NCBIfam" id="TIGR00738">
    <property type="entry name" value="rrf2_super"/>
    <property type="match status" value="1"/>
</dbReference>